<feature type="domain" description="Histidine kinase" evidence="12">
    <location>
        <begin position="137"/>
        <end position="359"/>
    </location>
</feature>
<evidence type="ECO:0000256" key="6">
    <source>
        <dbReference type="ARBA" id="ARBA00022741"/>
    </source>
</evidence>
<dbReference type="InterPro" id="IPR005467">
    <property type="entry name" value="His_kinase_dom"/>
</dbReference>
<keyword evidence="4" id="KW-0597">Phosphoprotein</keyword>
<dbReference type="EC" id="2.7.13.3" evidence="3"/>
<reference evidence="13 14" key="1">
    <citation type="journal article" date="2011" name="Stand. Genomic Sci.">
        <title>Complete genome sequence of Parvibaculum lavamentivorans type strain (DS-1(T)).</title>
        <authorList>
            <person name="Schleheck D."/>
            <person name="Weiss M."/>
            <person name="Pitluck S."/>
            <person name="Bruce D."/>
            <person name="Land M.L."/>
            <person name="Han S."/>
            <person name="Saunders E."/>
            <person name="Tapia R."/>
            <person name="Detter C."/>
            <person name="Brettin T."/>
            <person name="Han J."/>
            <person name="Woyke T."/>
            <person name="Goodwin L."/>
            <person name="Pennacchio L."/>
            <person name="Nolan M."/>
            <person name="Cook A.M."/>
            <person name="Kjelleberg S."/>
            <person name="Thomas T."/>
        </authorList>
    </citation>
    <scope>NUCLEOTIDE SEQUENCE [LARGE SCALE GENOMIC DNA]</scope>
    <source>
        <strain evidence="14">DS-1 / DSM 13023 / NCIMB 13966</strain>
    </source>
</reference>
<dbReference type="Pfam" id="PF02518">
    <property type="entry name" value="HATPase_c"/>
    <property type="match status" value="1"/>
</dbReference>
<evidence type="ECO:0000256" key="7">
    <source>
        <dbReference type="ARBA" id="ARBA00022777"/>
    </source>
</evidence>
<keyword evidence="14" id="KW-1185">Reference proteome</keyword>
<evidence type="ECO:0000256" key="9">
    <source>
        <dbReference type="ARBA" id="ARBA00023012"/>
    </source>
</evidence>
<dbReference type="InterPro" id="IPR003661">
    <property type="entry name" value="HisK_dim/P_dom"/>
</dbReference>
<dbReference type="PANTHER" id="PTHR43711:SF26">
    <property type="entry name" value="SENSOR HISTIDINE KINASE RCSC"/>
    <property type="match status" value="1"/>
</dbReference>
<keyword evidence="11" id="KW-1133">Transmembrane helix</keyword>
<evidence type="ECO:0000256" key="10">
    <source>
        <dbReference type="ARBA" id="ARBA00023136"/>
    </source>
</evidence>
<dbReference type="Pfam" id="PF00512">
    <property type="entry name" value="HisKA"/>
    <property type="match status" value="1"/>
</dbReference>
<dbReference type="InterPro" id="IPR004358">
    <property type="entry name" value="Sig_transdc_His_kin-like_C"/>
</dbReference>
<gene>
    <name evidence="13" type="ordered locus">Plav_3251</name>
</gene>
<dbReference type="SUPFAM" id="SSF55874">
    <property type="entry name" value="ATPase domain of HSP90 chaperone/DNA topoisomerase II/histidine kinase"/>
    <property type="match status" value="1"/>
</dbReference>
<proteinExistence type="predicted"/>
<evidence type="ECO:0000256" key="8">
    <source>
        <dbReference type="ARBA" id="ARBA00022840"/>
    </source>
</evidence>
<dbReference type="PROSITE" id="PS50109">
    <property type="entry name" value="HIS_KIN"/>
    <property type="match status" value="1"/>
</dbReference>
<keyword evidence="9" id="KW-0902">Two-component regulatory system</keyword>
<evidence type="ECO:0000256" key="11">
    <source>
        <dbReference type="SAM" id="Phobius"/>
    </source>
</evidence>
<dbReference type="InterPro" id="IPR003594">
    <property type="entry name" value="HATPase_dom"/>
</dbReference>
<evidence type="ECO:0000313" key="13">
    <source>
        <dbReference type="EMBL" id="ABS64856.1"/>
    </source>
</evidence>
<comment type="subcellular location">
    <subcellularLocation>
        <location evidence="2">Membrane</location>
    </subcellularLocation>
</comment>
<dbReference type="Proteomes" id="UP000006377">
    <property type="component" value="Chromosome"/>
</dbReference>
<dbReference type="Gene3D" id="3.30.565.10">
    <property type="entry name" value="Histidine kinase-like ATPase, C-terminal domain"/>
    <property type="match status" value="1"/>
</dbReference>
<dbReference type="OrthoDB" id="9813151at2"/>
<dbReference type="FunFam" id="1.10.287.130:FF:000038">
    <property type="entry name" value="Sensory transduction histidine kinase"/>
    <property type="match status" value="1"/>
</dbReference>
<protein>
    <recommendedName>
        <fullName evidence="3">histidine kinase</fullName>
        <ecNumber evidence="3">2.7.13.3</ecNumber>
    </recommendedName>
</protein>
<feature type="transmembrane region" description="Helical" evidence="11">
    <location>
        <begin position="41"/>
        <end position="65"/>
    </location>
</feature>
<evidence type="ECO:0000256" key="4">
    <source>
        <dbReference type="ARBA" id="ARBA00022553"/>
    </source>
</evidence>
<evidence type="ECO:0000259" key="12">
    <source>
        <dbReference type="PROSITE" id="PS50109"/>
    </source>
</evidence>
<name>A7HY73_PARL1</name>
<dbReference type="eggNOG" id="COG2205">
    <property type="taxonomic scope" value="Bacteria"/>
</dbReference>
<evidence type="ECO:0000256" key="1">
    <source>
        <dbReference type="ARBA" id="ARBA00000085"/>
    </source>
</evidence>
<feature type="transmembrane region" description="Helical" evidence="11">
    <location>
        <begin position="77"/>
        <end position="100"/>
    </location>
</feature>
<keyword evidence="6" id="KW-0547">Nucleotide-binding</keyword>
<keyword evidence="11" id="KW-0812">Transmembrane</keyword>
<dbReference type="GO" id="GO:0000155">
    <property type="term" value="F:phosphorelay sensor kinase activity"/>
    <property type="evidence" value="ECO:0007669"/>
    <property type="project" value="InterPro"/>
</dbReference>
<comment type="catalytic activity">
    <reaction evidence="1">
        <text>ATP + protein L-histidine = ADP + protein N-phospho-L-histidine.</text>
        <dbReference type="EC" id="2.7.13.3"/>
    </reaction>
</comment>
<evidence type="ECO:0000256" key="3">
    <source>
        <dbReference type="ARBA" id="ARBA00012438"/>
    </source>
</evidence>
<dbReference type="GO" id="GO:0016020">
    <property type="term" value="C:membrane"/>
    <property type="evidence" value="ECO:0007669"/>
    <property type="project" value="UniProtKB-SubCell"/>
</dbReference>
<evidence type="ECO:0000313" key="14">
    <source>
        <dbReference type="Proteomes" id="UP000006377"/>
    </source>
</evidence>
<dbReference type="GO" id="GO:0005524">
    <property type="term" value="F:ATP binding"/>
    <property type="evidence" value="ECO:0007669"/>
    <property type="project" value="UniProtKB-KW"/>
</dbReference>
<dbReference type="InterPro" id="IPR050736">
    <property type="entry name" value="Sensor_HK_Regulatory"/>
</dbReference>
<dbReference type="AlphaFoldDB" id="A7HY73"/>
<dbReference type="HOGENOM" id="CLU_733301_0_0_5"/>
<dbReference type="PRINTS" id="PR00344">
    <property type="entry name" value="BCTRLSENSOR"/>
</dbReference>
<keyword evidence="7 13" id="KW-0418">Kinase</keyword>
<dbReference type="KEGG" id="pla:Plav_3251"/>
<sequence length="377" mass="40643">MTYEHASKTERGALAEAFGAAGKGQRRGGVLSAVDRLLGRLSAWTTSALLTAAAVIMALGLNWILSRIGLIDFTGQIVISTVIVTILVGFPIIIYSQFIIRELKTSRRTLRKMTERLAWAFDNAERANEAKSNFLANMSHELRTPLNAIIGFSDIIRFQRFGSVGNSRYQDYAKDINESGIHLLSIINDILDLAKIDAGHGTMEQEAEFSVRSAIDCAERMVRSLAERQEISLSTAAAETSAYLVGVERMVRQVLINVLSNAIKFTERGGSVTVAAEHRPNGNLVVSISDTGIGMSPDEVKVALTPFGQSGSALSRKHPGTGLGLPLAKAMMDMHGGRLMVRSMVGKGTTVTLVFPSGRVLRTSEKAVPLAGARQTG</sequence>
<organism evidence="13 14">
    <name type="scientific">Parvibaculum lavamentivorans (strain DS-1 / DSM 13023 / NCIMB 13966)</name>
    <dbReference type="NCBI Taxonomy" id="402881"/>
    <lineage>
        <taxon>Bacteria</taxon>
        <taxon>Pseudomonadati</taxon>
        <taxon>Pseudomonadota</taxon>
        <taxon>Alphaproteobacteria</taxon>
        <taxon>Hyphomicrobiales</taxon>
        <taxon>Parvibaculaceae</taxon>
        <taxon>Parvibaculum</taxon>
    </lineage>
</organism>
<dbReference type="SMART" id="SM00387">
    <property type="entry name" value="HATPase_c"/>
    <property type="match status" value="1"/>
</dbReference>
<dbReference type="PANTHER" id="PTHR43711">
    <property type="entry name" value="TWO-COMPONENT HISTIDINE KINASE"/>
    <property type="match status" value="1"/>
</dbReference>
<accession>A7HY73</accession>
<keyword evidence="5" id="KW-0808">Transferase</keyword>
<dbReference type="SMART" id="SM00388">
    <property type="entry name" value="HisKA"/>
    <property type="match status" value="1"/>
</dbReference>
<dbReference type="STRING" id="402881.Plav_3251"/>
<dbReference type="SUPFAM" id="SSF47384">
    <property type="entry name" value="Homodimeric domain of signal transducing histidine kinase"/>
    <property type="match status" value="1"/>
</dbReference>
<dbReference type="EMBL" id="CP000774">
    <property type="protein sequence ID" value="ABS64856.1"/>
    <property type="molecule type" value="Genomic_DNA"/>
</dbReference>
<evidence type="ECO:0000256" key="5">
    <source>
        <dbReference type="ARBA" id="ARBA00022679"/>
    </source>
</evidence>
<evidence type="ECO:0000256" key="2">
    <source>
        <dbReference type="ARBA" id="ARBA00004370"/>
    </source>
</evidence>
<keyword evidence="8" id="KW-0067">ATP-binding</keyword>
<dbReference type="RefSeq" id="WP_012112184.1">
    <property type="nucleotide sequence ID" value="NC_009719.1"/>
</dbReference>
<dbReference type="InterPro" id="IPR036097">
    <property type="entry name" value="HisK_dim/P_sf"/>
</dbReference>
<dbReference type="InterPro" id="IPR036890">
    <property type="entry name" value="HATPase_C_sf"/>
</dbReference>
<keyword evidence="10 11" id="KW-0472">Membrane</keyword>
<dbReference type="Gene3D" id="1.10.287.130">
    <property type="match status" value="1"/>
</dbReference>
<dbReference type="CDD" id="cd00082">
    <property type="entry name" value="HisKA"/>
    <property type="match status" value="1"/>
</dbReference>